<name>A0ABY7F474_MYAAR</name>
<feature type="region of interest" description="Disordered" evidence="1">
    <location>
        <begin position="12"/>
        <end position="35"/>
    </location>
</feature>
<dbReference type="Proteomes" id="UP001164746">
    <property type="component" value="Chromosome 10"/>
</dbReference>
<evidence type="ECO:0000256" key="1">
    <source>
        <dbReference type="SAM" id="MobiDB-lite"/>
    </source>
</evidence>
<proteinExistence type="predicted"/>
<keyword evidence="2" id="KW-0812">Transmembrane</keyword>
<feature type="transmembrane region" description="Helical" evidence="2">
    <location>
        <begin position="92"/>
        <end position="115"/>
    </location>
</feature>
<keyword evidence="2" id="KW-1133">Transmembrane helix</keyword>
<sequence length="120" mass="13230">MDFNPTFLAVQSTKTPGEPPIHEAAESPTPIRTPTEPTFTDLDDLTELQNPTDWVVPAAITAFFCFPPTGANKAYADGDLRTWKHSYGRARFLVLLTCMCGILFYAVIVGVVHGIKHYTS</sequence>
<keyword evidence="4" id="KW-1185">Reference proteome</keyword>
<reference evidence="3" key="1">
    <citation type="submission" date="2022-11" db="EMBL/GenBank/DDBJ databases">
        <title>Centuries of genome instability and evolution in soft-shell clam transmissible cancer (bioRxiv).</title>
        <authorList>
            <person name="Hart S.F.M."/>
            <person name="Yonemitsu M.A."/>
            <person name="Giersch R.M."/>
            <person name="Beal B.F."/>
            <person name="Arriagada G."/>
            <person name="Davis B.W."/>
            <person name="Ostrander E.A."/>
            <person name="Goff S.P."/>
            <person name="Metzger M.J."/>
        </authorList>
    </citation>
    <scope>NUCLEOTIDE SEQUENCE</scope>
    <source>
        <strain evidence="3">MELC-2E11</strain>
        <tissue evidence="3">Siphon/mantle</tissue>
    </source>
</reference>
<evidence type="ECO:0000256" key="2">
    <source>
        <dbReference type="SAM" id="Phobius"/>
    </source>
</evidence>
<evidence type="ECO:0000313" key="3">
    <source>
        <dbReference type="EMBL" id="WAR15856.1"/>
    </source>
</evidence>
<dbReference type="EMBL" id="CP111021">
    <property type="protein sequence ID" value="WAR15856.1"/>
    <property type="molecule type" value="Genomic_DNA"/>
</dbReference>
<gene>
    <name evidence="3" type="ORF">MAR_030450</name>
</gene>
<keyword evidence="2" id="KW-0472">Membrane</keyword>
<organism evidence="3 4">
    <name type="scientific">Mya arenaria</name>
    <name type="common">Soft-shell clam</name>
    <dbReference type="NCBI Taxonomy" id="6604"/>
    <lineage>
        <taxon>Eukaryota</taxon>
        <taxon>Metazoa</taxon>
        <taxon>Spiralia</taxon>
        <taxon>Lophotrochozoa</taxon>
        <taxon>Mollusca</taxon>
        <taxon>Bivalvia</taxon>
        <taxon>Autobranchia</taxon>
        <taxon>Heteroconchia</taxon>
        <taxon>Euheterodonta</taxon>
        <taxon>Imparidentia</taxon>
        <taxon>Neoheterodontei</taxon>
        <taxon>Myida</taxon>
        <taxon>Myoidea</taxon>
        <taxon>Myidae</taxon>
        <taxon>Mya</taxon>
    </lineage>
</organism>
<feature type="transmembrane region" description="Helical" evidence="2">
    <location>
        <begin position="54"/>
        <end position="71"/>
    </location>
</feature>
<accession>A0ABY7F474</accession>
<evidence type="ECO:0000313" key="4">
    <source>
        <dbReference type="Proteomes" id="UP001164746"/>
    </source>
</evidence>
<protein>
    <submittedName>
        <fullName evidence="3">Uncharacterized protein</fullName>
    </submittedName>
</protein>